<dbReference type="InterPro" id="IPR029044">
    <property type="entry name" value="Nucleotide-diphossugar_trans"/>
</dbReference>
<evidence type="ECO:0000256" key="6">
    <source>
        <dbReference type="ARBA" id="ARBA00023134"/>
    </source>
</evidence>
<dbReference type="PANTHER" id="PTHR19136:SF81">
    <property type="entry name" value="MOLYBDENUM COFACTOR GUANYLYLTRANSFERASE"/>
    <property type="match status" value="1"/>
</dbReference>
<dbReference type="GO" id="GO:0006777">
    <property type="term" value="P:Mo-molybdopterin cofactor biosynthetic process"/>
    <property type="evidence" value="ECO:0007669"/>
    <property type="project" value="UniProtKB-KW"/>
</dbReference>
<dbReference type="CDD" id="cd02503">
    <property type="entry name" value="MobA"/>
    <property type="match status" value="1"/>
</dbReference>
<keyword evidence="6" id="KW-0342">GTP-binding</keyword>
<name>A0A939IQT2_9ALTE</name>
<feature type="domain" description="MobA-like NTP transferase" evidence="8">
    <location>
        <begin position="4"/>
        <end position="134"/>
    </location>
</feature>
<dbReference type="GO" id="GO:0046872">
    <property type="term" value="F:metal ion binding"/>
    <property type="evidence" value="ECO:0007669"/>
    <property type="project" value="UniProtKB-KW"/>
</dbReference>
<reference evidence="9" key="1">
    <citation type="submission" date="2021-03" db="EMBL/GenBank/DDBJ databases">
        <title>novel species isolated from a fishpond in China.</title>
        <authorList>
            <person name="Lu H."/>
            <person name="Cai Z."/>
        </authorList>
    </citation>
    <scope>NUCLEOTIDE SEQUENCE</scope>
    <source>
        <strain evidence="9">JCM 30855</strain>
    </source>
</reference>
<dbReference type="SUPFAM" id="SSF53448">
    <property type="entry name" value="Nucleotide-diphospho-sugar transferases"/>
    <property type="match status" value="1"/>
</dbReference>
<keyword evidence="3" id="KW-0479">Metal-binding</keyword>
<keyword evidence="7" id="KW-0501">Molybdenum cofactor biosynthesis</keyword>
<dbReference type="AlphaFoldDB" id="A0A939IQT2"/>
<dbReference type="GO" id="GO:0005525">
    <property type="term" value="F:GTP binding"/>
    <property type="evidence" value="ECO:0007669"/>
    <property type="project" value="UniProtKB-KW"/>
</dbReference>
<keyword evidence="5" id="KW-0460">Magnesium</keyword>
<keyword evidence="9" id="KW-0548">Nucleotidyltransferase</keyword>
<keyword evidence="10" id="KW-1185">Reference proteome</keyword>
<keyword evidence="2" id="KW-0808">Transferase</keyword>
<sequence length="180" mass="19696">MLFGAVLAGGRSSRMGQDKALLELDGQSLLERAVMLLKSVGCDQILVSRNQPGFIQDSLRDKGPLGAVYSLLNAAQGQSQWLIIPVDMPALTVELMQLLVAAGQQHQQACYFNSSPLPLYLPDGQAARAVDYLLQQDKLAVQGLLSSLPARGLPCNHPQQLENLNYPGDWQRFSRQPELN</sequence>
<evidence type="ECO:0000256" key="4">
    <source>
        <dbReference type="ARBA" id="ARBA00022741"/>
    </source>
</evidence>
<dbReference type="Pfam" id="PF12804">
    <property type="entry name" value="NTP_transf_3"/>
    <property type="match status" value="1"/>
</dbReference>
<dbReference type="InterPro" id="IPR025877">
    <property type="entry name" value="MobA-like_NTP_Trfase"/>
</dbReference>
<gene>
    <name evidence="9" type="ORF">J0A66_18680</name>
</gene>
<dbReference type="RefSeq" id="WP_206575373.1">
    <property type="nucleotide sequence ID" value="NZ_JAFKCV010000015.1"/>
</dbReference>
<proteinExistence type="predicted"/>
<evidence type="ECO:0000256" key="2">
    <source>
        <dbReference type="ARBA" id="ARBA00022679"/>
    </source>
</evidence>
<protein>
    <submittedName>
        <fullName evidence="9">Molybdenum cofactor guanylyltransferase</fullName>
    </submittedName>
</protein>
<dbReference type="GO" id="GO:0016779">
    <property type="term" value="F:nucleotidyltransferase activity"/>
    <property type="evidence" value="ECO:0007669"/>
    <property type="project" value="UniProtKB-KW"/>
</dbReference>
<keyword evidence="1" id="KW-0963">Cytoplasm</keyword>
<dbReference type="EMBL" id="JAFKCV010000015">
    <property type="protein sequence ID" value="MBN7827265.1"/>
    <property type="molecule type" value="Genomic_DNA"/>
</dbReference>
<dbReference type="Gene3D" id="3.90.550.10">
    <property type="entry name" value="Spore Coat Polysaccharide Biosynthesis Protein SpsA, Chain A"/>
    <property type="match status" value="1"/>
</dbReference>
<comment type="caution">
    <text evidence="9">The sequence shown here is derived from an EMBL/GenBank/DDBJ whole genome shotgun (WGS) entry which is preliminary data.</text>
</comment>
<dbReference type="Proteomes" id="UP000664654">
    <property type="component" value="Unassembled WGS sequence"/>
</dbReference>
<keyword evidence="4" id="KW-0547">Nucleotide-binding</keyword>
<organism evidence="9 10">
    <name type="scientific">Bowmanella dokdonensis</name>
    <dbReference type="NCBI Taxonomy" id="751969"/>
    <lineage>
        <taxon>Bacteria</taxon>
        <taxon>Pseudomonadati</taxon>
        <taxon>Pseudomonadota</taxon>
        <taxon>Gammaproteobacteria</taxon>
        <taxon>Alteromonadales</taxon>
        <taxon>Alteromonadaceae</taxon>
        <taxon>Bowmanella</taxon>
    </lineage>
</organism>
<evidence type="ECO:0000313" key="10">
    <source>
        <dbReference type="Proteomes" id="UP000664654"/>
    </source>
</evidence>
<evidence type="ECO:0000256" key="3">
    <source>
        <dbReference type="ARBA" id="ARBA00022723"/>
    </source>
</evidence>
<evidence type="ECO:0000313" key="9">
    <source>
        <dbReference type="EMBL" id="MBN7827265.1"/>
    </source>
</evidence>
<accession>A0A939IQT2</accession>
<dbReference type="PANTHER" id="PTHR19136">
    <property type="entry name" value="MOLYBDENUM COFACTOR GUANYLYLTRANSFERASE"/>
    <property type="match status" value="1"/>
</dbReference>
<evidence type="ECO:0000256" key="7">
    <source>
        <dbReference type="ARBA" id="ARBA00023150"/>
    </source>
</evidence>
<evidence type="ECO:0000256" key="5">
    <source>
        <dbReference type="ARBA" id="ARBA00022842"/>
    </source>
</evidence>
<evidence type="ECO:0000256" key="1">
    <source>
        <dbReference type="ARBA" id="ARBA00022490"/>
    </source>
</evidence>
<dbReference type="InterPro" id="IPR013482">
    <property type="entry name" value="Molybde_CF_guanTrfase"/>
</dbReference>
<evidence type="ECO:0000259" key="8">
    <source>
        <dbReference type="Pfam" id="PF12804"/>
    </source>
</evidence>